<gene>
    <name evidence="6" type="ORF">JOE61_003188</name>
</gene>
<evidence type="ECO:0000256" key="1">
    <source>
        <dbReference type="ARBA" id="ARBA00004776"/>
    </source>
</evidence>
<dbReference type="Pfam" id="PF00535">
    <property type="entry name" value="Glycos_transf_2"/>
    <property type="match status" value="1"/>
</dbReference>
<evidence type="ECO:0000259" key="5">
    <source>
        <dbReference type="Pfam" id="PF00535"/>
    </source>
</evidence>
<dbReference type="CDD" id="cd04185">
    <property type="entry name" value="GT_2_like_b"/>
    <property type="match status" value="1"/>
</dbReference>
<dbReference type="PANTHER" id="PTHR43179">
    <property type="entry name" value="RHAMNOSYLTRANSFERASE WBBL"/>
    <property type="match status" value="1"/>
</dbReference>
<dbReference type="EMBL" id="JAFBBZ010000001">
    <property type="protein sequence ID" value="MBM7509374.1"/>
    <property type="molecule type" value="Genomic_DNA"/>
</dbReference>
<dbReference type="PANTHER" id="PTHR43179:SF12">
    <property type="entry name" value="GALACTOFURANOSYLTRANSFERASE GLFT2"/>
    <property type="match status" value="1"/>
</dbReference>
<dbReference type="InterPro" id="IPR001173">
    <property type="entry name" value="Glyco_trans_2-like"/>
</dbReference>
<proteinExistence type="inferred from homology"/>
<dbReference type="Proteomes" id="UP000732378">
    <property type="component" value="Unassembled WGS sequence"/>
</dbReference>
<evidence type="ECO:0000313" key="6">
    <source>
        <dbReference type="EMBL" id="MBM7509374.1"/>
    </source>
</evidence>
<evidence type="ECO:0000256" key="4">
    <source>
        <dbReference type="ARBA" id="ARBA00022679"/>
    </source>
</evidence>
<evidence type="ECO:0000256" key="2">
    <source>
        <dbReference type="ARBA" id="ARBA00006739"/>
    </source>
</evidence>
<comment type="caution">
    <text evidence="6">The sequence shown here is derived from an EMBL/GenBank/DDBJ whole genome shotgun (WGS) entry which is preliminary data.</text>
</comment>
<reference evidence="6 7" key="1">
    <citation type="submission" date="2021-01" db="EMBL/GenBank/DDBJ databases">
        <title>Sequencing the genomes of 1000 actinobacteria strains.</title>
        <authorList>
            <person name="Klenk H.-P."/>
        </authorList>
    </citation>
    <scope>NUCLEOTIDE SEQUENCE [LARGE SCALE GENOMIC DNA]</scope>
    <source>
        <strain evidence="6 7">DSM 18239</strain>
    </source>
</reference>
<comment type="similarity">
    <text evidence="2">Belongs to the glycosyltransferase 2 family.</text>
</comment>
<evidence type="ECO:0000313" key="7">
    <source>
        <dbReference type="Proteomes" id="UP000732378"/>
    </source>
</evidence>
<keyword evidence="3" id="KW-0328">Glycosyltransferase</keyword>
<dbReference type="RefSeq" id="WP_193667147.1">
    <property type="nucleotide sequence ID" value="NZ_JACDTV010000001.1"/>
</dbReference>
<protein>
    <submittedName>
        <fullName evidence="6">GT2 family glycosyltransferase</fullName>
    </submittedName>
</protein>
<comment type="pathway">
    <text evidence="1">Cell wall biogenesis; cell wall polysaccharide biosynthesis.</text>
</comment>
<dbReference type="SUPFAM" id="SSF53448">
    <property type="entry name" value="Nucleotide-diphospho-sugar transferases"/>
    <property type="match status" value="1"/>
</dbReference>
<keyword evidence="4" id="KW-0808">Transferase</keyword>
<dbReference type="InterPro" id="IPR029044">
    <property type="entry name" value="Nucleotide-diphossugar_trans"/>
</dbReference>
<accession>A0ABS2MDV3</accession>
<organism evidence="6 7">
    <name type="scientific">Nocardioides salarius</name>
    <dbReference type="NCBI Taxonomy" id="374513"/>
    <lineage>
        <taxon>Bacteria</taxon>
        <taxon>Bacillati</taxon>
        <taxon>Actinomycetota</taxon>
        <taxon>Actinomycetes</taxon>
        <taxon>Propionibacteriales</taxon>
        <taxon>Nocardioidaceae</taxon>
        <taxon>Nocardioides</taxon>
    </lineage>
</organism>
<evidence type="ECO:0000256" key="3">
    <source>
        <dbReference type="ARBA" id="ARBA00022676"/>
    </source>
</evidence>
<name>A0ABS2MDV3_9ACTN</name>
<feature type="domain" description="Glycosyltransferase 2-like" evidence="5">
    <location>
        <begin position="7"/>
        <end position="108"/>
    </location>
</feature>
<dbReference type="Gene3D" id="3.90.550.10">
    <property type="entry name" value="Spore Coat Polysaccharide Biosynthesis Protein SpsA, Chain A"/>
    <property type="match status" value="1"/>
</dbReference>
<keyword evidence="7" id="KW-1185">Reference proteome</keyword>
<sequence>MSETTGVVVVTYNRADLLERMLAGLGALDPAPELVVVVDNASTDHTPDVLAACTLPGLRVVRTPENLGGAGGFHLGTRTAYDAGVDRIWLMDDDVLPAPDCLGVLLATDEDCLMAVREDSQGRLCEKAATRFDLRNPLAIKPKSRMVETDWGSRDAMPERVELENVAFEGFMVRRGVLERIGLPDPSYFIFYDDVDFAVRARRAGYRIWALRDAVLVRQLDFDQQHDLAGWKGYYMYRNLFAVHLRYGENALVRLKPWLIALAVVVLSPARGGRAEAGNVIRAMRAARGMRRLPPSSVD</sequence>